<organism evidence="1">
    <name type="scientific">Siphoviridae sp. ctqzz19</name>
    <dbReference type="NCBI Taxonomy" id="2825682"/>
    <lineage>
        <taxon>Viruses</taxon>
        <taxon>Duplodnaviria</taxon>
        <taxon>Heunggongvirae</taxon>
        <taxon>Uroviricota</taxon>
        <taxon>Caudoviricetes</taxon>
    </lineage>
</organism>
<evidence type="ECO:0000313" key="1">
    <source>
        <dbReference type="EMBL" id="DAF88609.1"/>
    </source>
</evidence>
<accession>A0A8S5U2B5</accession>
<proteinExistence type="predicted"/>
<dbReference type="EMBL" id="BK015988">
    <property type="protein sequence ID" value="DAF88609.1"/>
    <property type="molecule type" value="Genomic_DNA"/>
</dbReference>
<reference evidence="1" key="1">
    <citation type="journal article" date="2021" name="Proc. Natl. Acad. Sci. U.S.A.">
        <title>A Catalog of Tens of Thousands of Viruses from Human Metagenomes Reveals Hidden Associations with Chronic Diseases.</title>
        <authorList>
            <person name="Tisza M.J."/>
            <person name="Buck C.B."/>
        </authorList>
    </citation>
    <scope>NUCLEOTIDE SEQUENCE</scope>
    <source>
        <strain evidence="1">Ctqzz19</strain>
    </source>
</reference>
<protein>
    <submittedName>
        <fullName evidence="1">Uncharacterized protein</fullName>
    </submittedName>
</protein>
<sequence length="100" mass="10924">MNKITDFKGDAACDFLCKIIDPMQEIAKDKSFIGLMKTGKAIEAAKKALKEHKESTLKIVCAFKGVELGEKDSITPVDFLSAAISILNDDGILQLFTSQE</sequence>
<name>A0A8S5U2B5_9CAUD</name>